<comment type="subcellular location">
    <subcellularLocation>
        <location evidence="3">Endomembrane system</location>
        <topology evidence="3">Multi-pass membrane protein</topology>
    </subcellularLocation>
</comment>
<proteinExistence type="inferred from homology"/>
<keyword evidence="9 16" id="KW-0812">Transmembrane</keyword>
<keyword evidence="11" id="KW-0460">Magnesium</keyword>
<comment type="cofactor">
    <cofactor evidence="1">
        <name>Mn(2+)</name>
        <dbReference type="ChEBI" id="CHEBI:29035"/>
    </cofactor>
</comment>
<dbReference type="AlphaFoldDB" id="A0A060BT14"/>
<evidence type="ECO:0000256" key="3">
    <source>
        <dbReference type="ARBA" id="ARBA00004127"/>
    </source>
</evidence>
<evidence type="ECO:0000256" key="8">
    <source>
        <dbReference type="ARBA" id="ARBA00022679"/>
    </source>
</evidence>
<dbReference type="EMBL" id="KF120276">
    <property type="protein sequence ID" value="AIA87548.1"/>
    <property type="molecule type" value="Genomic_DNA"/>
</dbReference>
<keyword evidence="12 16" id="KW-1133">Transmembrane helix</keyword>
<evidence type="ECO:0000256" key="1">
    <source>
        <dbReference type="ARBA" id="ARBA00001936"/>
    </source>
</evidence>
<sequence>MVSAWGGYVFITNLIPLHVFVLIFMGRYNPKLYTAYTTWYALGTLASMQIPFVGFLPIRSNDHMAALGVFGLLQLVALGDYVRSKVPSKQFKSF</sequence>
<evidence type="ECO:0000256" key="15">
    <source>
        <dbReference type="ARBA" id="ARBA00048829"/>
    </source>
</evidence>
<dbReference type="GO" id="GO:0016020">
    <property type="term" value="C:membrane"/>
    <property type="evidence" value="ECO:0007669"/>
    <property type="project" value="InterPro"/>
</dbReference>
<keyword evidence="7" id="KW-0328">Glycosyltransferase</keyword>
<dbReference type="GO" id="GO:0012505">
    <property type="term" value="C:endomembrane system"/>
    <property type="evidence" value="ECO:0007669"/>
    <property type="project" value="UniProtKB-SubCell"/>
</dbReference>
<dbReference type="Pfam" id="PF02516">
    <property type="entry name" value="STT3"/>
    <property type="match status" value="1"/>
</dbReference>
<keyword evidence="14" id="KW-0464">Manganese</keyword>
<dbReference type="InterPro" id="IPR048307">
    <property type="entry name" value="STT3_N"/>
</dbReference>
<evidence type="ECO:0000256" key="16">
    <source>
        <dbReference type="SAM" id="Phobius"/>
    </source>
</evidence>
<accession>A0A060BT14</accession>
<dbReference type="UniPathway" id="UPA00378"/>
<dbReference type="InterPro" id="IPR003674">
    <property type="entry name" value="Oligo_trans_STT3"/>
</dbReference>
<feature type="domain" description="Oligosaccharyl transferase STT3 N-terminal" evidence="17">
    <location>
        <begin position="1"/>
        <end position="93"/>
    </location>
</feature>
<evidence type="ECO:0000256" key="10">
    <source>
        <dbReference type="ARBA" id="ARBA00022723"/>
    </source>
</evidence>
<comment type="cofactor">
    <cofactor evidence="2">
        <name>Mg(2+)</name>
        <dbReference type="ChEBI" id="CHEBI:18420"/>
    </cofactor>
</comment>
<evidence type="ECO:0000256" key="6">
    <source>
        <dbReference type="ARBA" id="ARBA00012605"/>
    </source>
</evidence>
<protein>
    <recommendedName>
        <fullName evidence="6">dolichyl-diphosphooligosaccharide--protein glycotransferase</fullName>
        <ecNumber evidence="6">2.4.99.18</ecNumber>
    </recommendedName>
</protein>
<keyword evidence="10" id="KW-0479">Metal-binding</keyword>
<keyword evidence="8" id="KW-0808">Transferase</keyword>
<dbReference type="PANTHER" id="PTHR13872">
    <property type="entry name" value="DOLICHYL-DIPHOSPHOOLIGOSACCHARIDE--PROTEIN GLYCOSYLTRANSFERASE SUBUNIT"/>
    <property type="match status" value="1"/>
</dbReference>
<dbReference type="EC" id="2.4.99.18" evidence="6"/>
<feature type="transmembrane region" description="Helical" evidence="16">
    <location>
        <begin position="6"/>
        <end position="26"/>
    </location>
</feature>
<evidence type="ECO:0000256" key="11">
    <source>
        <dbReference type="ARBA" id="ARBA00022842"/>
    </source>
</evidence>
<dbReference type="GO" id="GO:0018279">
    <property type="term" value="P:protein N-linked glycosylation via asparagine"/>
    <property type="evidence" value="ECO:0007669"/>
    <property type="project" value="TreeGrafter"/>
</dbReference>
<evidence type="ECO:0000256" key="7">
    <source>
        <dbReference type="ARBA" id="ARBA00022676"/>
    </source>
</evidence>
<dbReference type="GO" id="GO:0004579">
    <property type="term" value="F:dolichyl-diphosphooligosaccharide-protein glycotransferase activity"/>
    <property type="evidence" value="ECO:0007669"/>
    <property type="project" value="UniProtKB-EC"/>
</dbReference>
<evidence type="ECO:0000256" key="9">
    <source>
        <dbReference type="ARBA" id="ARBA00022692"/>
    </source>
</evidence>
<name>A0A060BT14_9ASCO</name>
<evidence type="ECO:0000256" key="5">
    <source>
        <dbReference type="ARBA" id="ARBA00010810"/>
    </source>
</evidence>
<dbReference type="GO" id="GO:0043687">
    <property type="term" value="P:post-translational protein modification"/>
    <property type="evidence" value="ECO:0007669"/>
    <property type="project" value="TreeGrafter"/>
</dbReference>
<comment type="pathway">
    <text evidence="4">Protein modification; protein glycosylation.</text>
</comment>
<keyword evidence="13 16" id="KW-0472">Membrane</keyword>
<evidence type="ECO:0000313" key="18">
    <source>
        <dbReference type="EMBL" id="AIA87548.1"/>
    </source>
</evidence>
<comment type="similarity">
    <text evidence="5">Belongs to the STT3 family.</text>
</comment>
<evidence type="ECO:0000256" key="2">
    <source>
        <dbReference type="ARBA" id="ARBA00001946"/>
    </source>
</evidence>
<evidence type="ECO:0000259" key="17">
    <source>
        <dbReference type="Pfam" id="PF02516"/>
    </source>
</evidence>
<feature type="transmembrane region" description="Helical" evidence="16">
    <location>
        <begin position="64"/>
        <end position="82"/>
    </location>
</feature>
<evidence type="ECO:0000256" key="14">
    <source>
        <dbReference type="ARBA" id="ARBA00023211"/>
    </source>
</evidence>
<feature type="transmembrane region" description="Helical" evidence="16">
    <location>
        <begin position="38"/>
        <end position="58"/>
    </location>
</feature>
<reference evidence="18" key="1">
    <citation type="journal article" date="2013" name="Environ. Microbiol.">
        <title>Seasonally variable intestinal metagenomes of the red palm weevil (Rhynchophorus ferrugineus).</title>
        <authorList>
            <person name="Jia S."/>
            <person name="Zhang X."/>
            <person name="Zhang G."/>
            <person name="Yin A."/>
            <person name="Zhang S."/>
            <person name="Li F."/>
            <person name="Wang L."/>
            <person name="Zhao D."/>
            <person name="Yun Q."/>
            <person name="Tala"/>
            <person name="Wang J."/>
            <person name="Sun G."/>
            <person name="Baabdullah M."/>
            <person name="Yu X."/>
            <person name="Hu S."/>
            <person name="Al-Mssallem I.S."/>
            <person name="Yu J."/>
        </authorList>
    </citation>
    <scope>NUCLEOTIDE SEQUENCE</scope>
</reference>
<organism evidence="18">
    <name type="scientific">uncultured Candida</name>
    <dbReference type="NCBI Taxonomy" id="644527"/>
    <lineage>
        <taxon>Eukaryota</taxon>
        <taxon>Fungi</taxon>
        <taxon>Dikarya</taxon>
        <taxon>Ascomycota</taxon>
        <taxon>Saccharomycotina</taxon>
        <taxon>Saccharomycetes</taxon>
        <taxon>Saccharomycetales</taxon>
        <taxon>Saccharomycetales incertae sedis</taxon>
        <taxon>environmental samples</taxon>
    </lineage>
</organism>
<dbReference type="GO" id="GO:0046872">
    <property type="term" value="F:metal ion binding"/>
    <property type="evidence" value="ECO:0007669"/>
    <property type="project" value="UniProtKB-KW"/>
</dbReference>
<evidence type="ECO:0000256" key="12">
    <source>
        <dbReference type="ARBA" id="ARBA00022989"/>
    </source>
</evidence>
<dbReference type="PANTHER" id="PTHR13872:SF1">
    <property type="entry name" value="DOLICHYL-DIPHOSPHOOLIGOSACCHARIDE--PROTEIN GLYCOSYLTRANSFERASE SUBUNIT STT3B"/>
    <property type="match status" value="1"/>
</dbReference>
<evidence type="ECO:0000256" key="13">
    <source>
        <dbReference type="ARBA" id="ARBA00023136"/>
    </source>
</evidence>
<evidence type="ECO:0000256" key="4">
    <source>
        <dbReference type="ARBA" id="ARBA00004922"/>
    </source>
</evidence>
<comment type="catalytic activity">
    <reaction evidence="15">
        <text>a di-trans,poly-cis-dolichyl diphosphooligosaccharide + L-asparaginyl-[protein] = N(4)-(oligosaccharide-(1-&gt;4)-N-acetyl-beta-D-glucosaminyl-(1-&gt;4)-N-acetyl-beta-D-glucosaminyl)-L-asparaginyl-[protein] + a di-trans,poly-cis-dolichyl diphosphate + H(+)</text>
        <dbReference type="Rhea" id="RHEA:22980"/>
        <dbReference type="Rhea" id="RHEA-COMP:12804"/>
        <dbReference type="Rhea" id="RHEA-COMP:12805"/>
        <dbReference type="Rhea" id="RHEA-COMP:19506"/>
        <dbReference type="Rhea" id="RHEA-COMP:19509"/>
        <dbReference type="ChEBI" id="CHEBI:15378"/>
        <dbReference type="ChEBI" id="CHEBI:50347"/>
        <dbReference type="ChEBI" id="CHEBI:57497"/>
        <dbReference type="ChEBI" id="CHEBI:57570"/>
        <dbReference type="ChEBI" id="CHEBI:132529"/>
        <dbReference type="EC" id="2.4.99.18"/>
    </reaction>
</comment>